<dbReference type="Pfam" id="PF14111">
    <property type="entry name" value="DUF4283"/>
    <property type="match status" value="1"/>
</dbReference>
<dbReference type="InterPro" id="IPR001878">
    <property type="entry name" value="Znf_CCHC"/>
</dbReference>
<evidence type="ECO:0000313" key="4">
    <source>
        <dbReference type="Proteomes" id="UP000554482"/>
    </source>
</evidence>
<protein>
    <recommendedName>
        <fullName evidence="2">CCHC-type domain-containing protein</fullName>
    </recommendedName>
</protein>
<dbReference type="InterPro" id="IPR040256">
    <property type="entry name" value="At4g02000-like"/>
</dbReference>
<feature type="non-terminal residue" evidence="3">
    <location>
        <position position="302"/>
    </location>
</feature>
<keyword evidence="4" id="KW-1185">Reference proteome</keyword>
<dbReference type="PANTHER" id="PTHR31286">
    <property type="entry name" value="GLYCINE-RICH CELL WALL STRUCTURAL PROTEIN 1.8-LIKE"/>
    <property type="match status" value="1"/>
</dbReference>
<gene>
    <name evidence="3" type="ORF">FRX31_025278</name>
</gene>
<dbReference type="OrthoDB" id="1939300at2759"/>
<feature type="domain" description="CCHC-type" evidence="2">
    <location>
        <begin position="284"/>
        <end position="297"/>
    </location>
</feature>
<reference evidence="3 4" key="1">
    <citation type="submission" date="2020-06" db="EMBL/GenBank/DDBJ databases">
        <title>Transcriptomic and genomic resources for Thalictrum thalictroides and T. hernandezii: Facilitating candidate gene discovery in an emerging model plant lineage.</title>
        <authorList>
            <person name="Arias T."/>
            <person name="Riano-Pachon D.M."/>
            <person name="Di Stilio V.S."/>
        </authorList>
    </citation>
    <scope>NUCLEOTIDE SEQUENCE [LARGE SCALE GENOMIC DNA]</scope>
    <source>
        <strain evidence="4">cv. WT478/WT964</strain>
        <tissue evidence="3">Leaves</tissue>
    </source>
</reference>
<keyword evidence="1" id="KW-0863">Zinc-finger</keyword>
<dbReference type="Proteomes" id="UP000554482">
    <property type="component" value="Unassembled WGS sequence"/>
</dbReference>
<comment type="caution">
    <text evidence="3">The sequence shown here is derived from an EMBL/GenBank/DDBJ whole genome shotgun (WGS) entry which is preliminary data.</text>
</comment>
<dbReference type="InterPro" id="IPR025558">
    <property type="entry name" value="DUF4283"/>
</dbReference>
<dbReference type="PANTHER" id="PTHR31286:SF181">
    <property type="entry name" value="ZINC KNUCKLE (CCHC-TYPE) FAMILY PROTEIN"/>
    <property type="match status" value="1"/>
</dbReference>
<dbReference type="AlphaFoldDB" id="A0A7J6VLU5"/>
<dbReference type="EMBL" id="JABWDY010031089">
    <property type="protein sequence ID" value="KAF5185135.1"/>
    <property type="molecule type" value="Genomic_DNA"/>
</dbReference>
<keyword evidence="1" id="KW-0479">Metal-binding</keyword>
<evidence type="ECO:0000256" key="1">
    <source>
        <dbReference type="PROSITE-ProRule" id="PRU00047"/>
    </source>
</evidence>
<name>A0A7J6VLU5_THATH</name>
<evidence type="ECO:0000313" key="3">
    <source>
        <dbReference type="EMBL" id="KAF5185135.1"/>
    </source>
</evidence>
<accession>A0A7J6VLU5</accession>
<dbReference type="GO" id="GO:0003676">
    <property type="term" value="F:nucleic acid binding"/>
    <property type="evidence" value="ECO:0007669"/>
    <property type="project" value="InterPro"/>
</dbReference>
<evidence type="ECO:0000259" key="2">
    <source>
        <dbReference type="PROSITE" id="PS50158"/>
    </source>
</evidence>
<dbReference type="GO" id="GO:0008270">
    <property type="term" value="F:zinc ion binding"/>
    <property type="evidence" value="ECO:0007669"/>
    <property type="project" value="UniProtKB-KW"/>
</dbReference>
<organism evidence="3 4">
    <name type="scientific">Thalictrum thalictroides</name>
    <name type="common">Rue-anemone</name>
    <name type="synonym">Anemone thalictroides</name>
    <dbReference type="NCBI Taxonomy" id="46969"/>
    <lineage>
        <taxon>Eukaryota</taxon>
        <taxon>Viridiplantae</taxon>
        <taxon>Streptophyta</taxon>
        <taxon>Embryophyta</taxon>
        <taxon>Tracheophyta</taxon>
        <taxon>Spermatophyta</taxon>
        <taxon>Magnoliopsida</taxon>
        <taxon>Ranunculales</taxon>
        <taxon>Ranunculaceae</taxon>
        <taxon>Thalictroideae</taxon>
        <taxon>Thalictrum</taxon>
    </lineage>
</organism>
<sequence>METPEVGGTLNPPSLSKFIEPISDLKAVSEIPIQVAEKVLEVGEIEASTMKDVESIEKEFSGGQESTKLSSWATLFKKEMDGKVSVDLKHCATNYNNGVAKCPIEILEKGETEWNDYVVGFFMGKRLPYPTVKAALAQQWNVKGSYDVATDDDYFYFKFSNEEDKRNIMEKGPIFIAGRIFVVKPWQKSIESQRKQIKSIPIWVTVYGMPKQLWTKEGLSFVGSLLGNPICADEATTKKTRLTFARICVEVDNVANLPSTKKVDIGEDEPVTIQFEYPWKPQQCTKCGEFGHTEKRCGELKT</sequence>
<proteinExistence type="predicted"/>
<keyword evidence="1" id="KW-0862">Zinc</keyword>
<dbReference type="PROSITE" id="PS50158">
    <property type="entry name" value="ZF_CCHC"/>
    <property type="match status" value="1"/>
</dbReference>